<sequence length="74" mass="8560">MNLLTLIFISTTTCLATLEIFDINSDPLVLDTQNNIIRHSSNNPQYRKVPSEDTDSSADFSPNTYYYNPFKYNY</sequence>
<evidence type="ECO:0000313" key="3">
    <source>
        <dbReference type="Proteomes" id="UP000070444"/>
    </source>
</evidence>
<name>A0A137PFH8_CONC2</name>
<keyword evidence="3" id="KW-1185">Reference proteome</keyword>
<evidence type="ECO:0000313" key="2">
    <source>
        <dbReference type="EMBL" id="KXN73753.1"/>
    </source>
</evidence>
<protein>
    <submittedName>
        <fullName evidence="2">Uncharacterized protein</fullName>
    </submittedName>
</protein>
<dbReference type="Proteomes" id="UP000070444">
    <property type="component" value="Unassembled WGS sequence"/>
</dbReference>
<feature type="signal peptide" evidence="1">
    <location>
        <begin position="1"/>
        <end position="16"/>
    </location>
</feature>
<dbReference type="AlphaFoldDB" id="A0A137PFH8"/>
<dbReference type="EMBL" id="KQ964432">
    <property type="protein sequence ID" value="KXN73753.1"/>
    <property type="molecule type" value="Genomic_DNA"/>
</dbReference>
<keyword evidence="1" id="KW-0732">Signal</keyword>
<reference evidence="2 3" key="1">
    <citation type="journal article" date="2015" name="Genome Biol. Evol.">
        <title>Phylogenomic analyses indicate that early fungi evolved digesting cell walls of algal ancestors of land plants.</title>
        <authorList>
            <person name="Chang Y."/>
            <person name="Wang S."/>
            <person name="Sekimoto S."/>
            <person name="Aerts A.L."/>
            <person name="Choi C."/>
            <person name="Clum A."/>
            <person name="LaButti K.M."/>
            <person name="Lindquist E.A."/>
            <person name="Yee Ngan C."/>
            <person name="Ohm R.A."/>
            <person name="Salamov A.A."/>
            <person name="Grigoriev I.V."/>
            <person name="Spatafora J.W."/>
            <person name="Berbee M.L."/>
        </authorList>
    </citation>
    <scope>NUCLEOTIDE SEQUENCE [LARGE SCALE GENOMIC DNA]</scope>
    <source>
        <strain evidence="2 3">NRRL 28638</strain>
    </source>
</reference>
<organism evidence="2 3">
    <name type="scientific">Conidiobolus coronatus (strain ATCC 28846 / CBS 209.66 / NRRL 28638)</name>
    <name type="common">Delacroixia coronata</name>
    <dbReference type="NCBI Taxonomy" id="796925"/>
    <lineage>
        <taxon>Eukaryota</taxon>
        <taxon>Fungi</taxon>
        <taxon>Fungi incertae sedis</taxon>
        <taxon>Zoopagomycota</taxon>
        <taxon>Entomophthoromycotina</taxon>
        <taxon>Entomophthoromycetes</taxon>
        <taxon>Entomophthorales</taxon>
        <taxon>Ancylistaceae</taxon>
        <taxon>Conidiobolus</taxon>
    </lineage>
</organism>
<gene>
    <name evidence="2" type="ORF">CONCODRAFT_77230</name>
</gene>
<evidence type="ECO:0000256" key="1">
    <source>
        <dbReference type="SAM" id="SignalP"/>
    </source>
</evidence>
<proteinExistence type="predicted"/>
<feature type="chain" id="PRO_5007294790" evidence="1">
    <location>
        <begin position="17"/>
        <end position="74"/>
    </location>
</feature>
<accession>A0A137PFH8</accession>